<feature type="domain" description="HTH luxR-type" evidence="4">
    <location>
        <begin position="134"/>
        <end position="199"/>
    </location>
</feature>
<dbReference type="PRINTS" id="PR00038">
    <property type="entry name" value="HTHLUXR"/>
</dbReference>
<dbReference type="InterPro" id="IPR058245">
    <property type="entry name" value="NreC/VraR/RcsB-like_REC"/>
</dbReference>
<reference evidence="6 7" key="1">
    <citation type="journal article" date="2013" name="Nat. Commun.">
        <title>Genome sequence and functional genomic analysis of the oil-degrading bacterium Oleispira antarctica.</title>
        <authorList>
            <person name="Kube M."/>
            <person name="Chernikova T.N."/>
            <person name="Al-Ramahi Y."/>
            <person name="Beloqui A."/>
            <person name="Lopez-Cortez N."/>
            <person name="Guazzaroni M.E."/>
            <person name="Heipieper H.J."/>
            <person name="Klages S."/>
            <person name="Kotsyurbenko O.R."/>
            <person name="Langer I."/>
            <person name="Nechitaylo T.Y."/>
            <person name="Lunsdorf H."/>
            <person name="Fernandez M."/>
            <person name="Juarez S."/>
            <person name="Ciordia S."/>
            <person name="Singer A."/>
            <person name="Kagan O."/>
            <person name="Egorova O."/>
            <person name="Petit P.A."/>
            <person name="Stogios P."/>
            <person name="Kim Y."/>
            <person name="Tchigvintsev A."/>
            <person name="Flick R."/>
            <person name="Denaro R."/>
            <person name="Genovese M."/>
            <person name="Albar J.P."/>
            <person name="Reva O.N."/>
            <person name="Martinez-Gomariz M."/>
            <person name="Tran H."/>
            <person name="Ferrer M."/>
            <person name="Savchenko A."/>
            <person name="Yakunin A.F."/>
            <person name="Yakimov M.M."/>
            <person name="Golyshina O.V."/>
            <person name="Reinhardt R."/>
            <person name="Golyshin P.N."/>
        </authorList>
    </citation>
    <scope>NUCLEOTIDE SEQUENCE [LARGE SCALE GENOMIC DNA]</scope>
</reference>
<dbReference type="PANTHER" id="PTHR45566:SF2">
    <property type="entry name" value="NARL SUBFAMILY"/>
    <property type="match status" value="1"/>
</dbReference>
<dbReference type="EMBL" id="FO203512">
    <property type="protein sequence ID" value="CCK74992.1"/>
    <property type="molecule type" value="Genomic_DNA"/>
</dbReference>
<dbReference type="PANTHER" id="PTHR45566">
    <property type="entry name" value="HTH-TYPE TRANSCRIPTIONAL REGULATOR YHJB-RELATED"/>
    <property type="match status" value="1"/>
</dbReference>
<keyword evidence="1 3" id="KW-0597">Phosphoprotein</keyword>
<dbReference type="OrthoDB" id="9794397at2"/>
<dbReference type="KEGG" id="oai:OLEAN_C08160"/>
<dbReference type="PROSITE" id="PS00622">
    <property type="entry name" value="HTH_LUXR_1"/>
    <property type="match status" value="1"/>
</dbReference>
<evidence type="ECO:0000256" key="2">
    <source>
        <dbReference type="ARBA" id="ARBA00023125"/>
    </source>
</evidence>
<dbReference type="SUPFAM" id="SSF46894">
    <property type="entry name" value="C-terminal effector domain of the bipartite response regulators"/>
    <property type="match status" value="1"/>
</dbReference>
<dbReference type="InterPro" id="IPR001789">
    <property type="entry name" value="Sig_transdc_resp-reg_receiver"/>
</dbReference>
<feature type="domain" description="Response regulatory" evidence="5">
    <location>
        <begin position="5"/>
        <end position="119"/>
    </location>
</feature>
<accession>R4YKM9</accession>
<feature type="modified residue" description="4-aspartylphosphate" evidence="3">
    <location>
        <position position="56"/>
    </location>
</feature>
<dbReference type="Pfam" id="PF00072">
    <property type="entry name" value="Response_reg"/>
    <property type="match status" value="1"/>
</dbReference>
<dbReference type="STRING" id="698738.OLEAN_C08160"/>
<evidence type="ECO:0000259" key="5">
    <source>
        <dbReference type="PROSITE" id="PS50110"/>
    </source>
</evidence>
<dbReference type="PROSITE" id="PS50110">
    <property type="entry name" value="RESPONSE_REGULATORY"/>
    <property type="match status" value="1"/>
</dbReference>
<dbReference type="InterPro" id="IPR051015">
    <property type="entry name" value="EvgA-like"/>
</dbReference>
<keyword evidence="2" id="KW-0238">DNA-binding</keyword>
<protein>
    <submittedName>
        <fullName evidence="6">Two component transcriptional regulator, LuxR family</fullName>
    </submittedName>
</protein>
<dbReference type="Gene3D" id="3.40.50.2300">
    <property type="match status" value="1"/>
</dbReference>
<evidence type="ECO:0000259" key="4">
    <source>
        <dbReference type="PROSITE" id="PS50043"/>
    </source>
</evidence>
<dbReference type="HOGENOM" id="CLU_000445_90_8_6"/>
<dbReference type="CDD" id="cd06170">
    <property type="entry name" value="LuxR_C_like"/>
    <property type="match status" value="1"/>
</dbReference>
<dbReference type="SUPFAM" id="SSF52172">
    <property type="entry name" value="CheY-like"/>
    <property type="match status" value="1"/>
</dbReference>
<dbReference type="GO" id="GO:0006355">
    <property type="term" value="P:regulation of DNA-templated transcription"/>
    <property type="evidence" value="ECO:0007669"/>
    <property type="project" value="InterPro"/>
</dbReference>
<dbReference type="SMART" id="SM00448">
    <property type="entry name" value="REC"/>
    <property type="match status" value="1"/>
</dbReference>
<dbReference type="GO" id="GO:0000160">
    <property type="term" value="P:phosphorelay signal transduction system"/>
    <property type="evidence" value="ECO:0007669"/>
    <property type="project" value="InterPro"/>
</dbReference>
<dbReference type="AlphaFoldDB" id="R4YKM9"/>
<dbReference type="SMART" id="SM00421">
    <property type="entry name" value="HTH_LUXR"/>
    <property type="match status" value="1"/>
</dbReference>
<evidence type="ECO:0000256" key="3">
    <source>
        <dbReference type="PROSITE-ProRule" id="PRU00169"/>
    </source>
</evidence>
<evidence type="ECO:0000256" key="1">
    <source>
        <dbReference type="ARBA" id="ARBA00022553"/>
    </source>
</evidence>
<evidence type="ECO:0000313" key="6">
    <source>
        <dbReference type="EMBL" id="CCK74992.1"/>
    </source>
</evidence>
<gene>
    <name evidence="6" type="ORF">OLEAN_C08160</name>
</gene>
<dbReference type="GO" id="GO:0003677">
    <property type="term" value="F:DNA binding"/>
    <property type="evidence" value="ECO:0007669"/>
    <property type="project" value="UniProtKB-KW"/>
</dbReference>
<dbReference type="Proteomes" id="UP000032749">
    <property type="component" value="Chromosome"/>
</dbReference>
<proteinExistence type="predicted"/>
<dbReference type="Pfam" id="PF00196">
    <property type="entry name" value="GerE"/>
    <property type="match status" value="1"/>
</dbReference>
<dbReference type="InterPro" id="IPR016032">
    <property type="entry name" value="Sig_transdc_resp-reg_C-effctor"/>
</dbReference>
<dbReference type="CDD" id="cd17535">
    <property type="entry name" value="REC_NarL-like"/>
    <property type="match status" value="1"/>
</dbReference>
<organism evidence="6 7">
    <name type="scientific">Oleispira antarctica RB-8</name>
    <dbReference type="NCBI Taxonomy" id="698738"/>
    <lineage>
        <taxon>Bacteria</taxon>
        <taxon>Pseudomonadati</taxon>
        <taxon>Pseudomonadota</taxon>
        <taxon>Gammaproteobacteria</taxon>
        <taxon>Oceanospirillales</taxon>
        <taxon>Oceanospirillaceae</taxon>
        <taxon>Oleispira</taxon>
    </lineage>
</organism>
<name>R4YKM9_OLEAN</name>
<dbReference type="InterPro" id="IPR000792">
    <property type="entry name" value="Tscrpt_reg_LuxR_C"/>
</dbReference>
<sequence length="204" mass="22120">MSNIAIIAADDHEIFLQGLKSLFAGNQTISLVDTCNNGDDLIGRIQLLSPQLVLLDLSMPGASVKDILEVTRPINTSIIILTMNLDAQLANGLVTQGVSGYVLKESAFEELEFAINQVISGEVYLSPLLLESMNNSVESNLTAREIEILQLAAEGISNKEIACDLAITERTIRFHFSNICLKLGASNRSNAIAKSLKLHLIDII</sequence>
<dbReference type="InterPro" id="IPR011006">
    <property type="entry name" value="CheY-like_superfamily"/>
</dbReference>
<keyword evidence="7" id="KW-1185">Reference proteome</keyword>
<dbReference type="PROSITE" id="PS50043">
    <property type="entry name" value="HTH_LUXR_2"/>
    <property type="match status" value="1"/>
</dbReference>
<evidence type="ECO:0000313" key="7">
    <source>
        <dbReference type="Proteomes" id="UP000032749"/>
    </source>
</evidence>